<proteinExistence type="predicted"/>
<accession>A0A8S5SUU5</accession>
<organism evidence="1">
    <name type="scientific">Siphoviridae sp. ctqPo10</name>
    <dbReference type="NCBI Taxonomy" id="2827948"/>
    <lineage>
        <taxon>Viruses</taxon>
        <taxon>Duplodnaviria</taxon>
        <taxon>Heunggongvirae</taxon>
        <taxon>Uroviricota</taxon>
        <taxon>Caudoviricetes</taxon>
    </lineage>
</organism>
<dbReference type="EMBL" id="BK032682">
    <property type="protein sequence ID" value="DAF54710.1"/>
    <property type="molecule type" value="Genomic_DNA"/>
</dbReference>
<evidence type="ECO:0000313" key="1">
    <source>
        <dbReference type="EMBL" id="DAF54710.1"/>
    </source>
</evidence>
<protein>
    <submittedName>
        <fullName evidence="1">Uncharacterized protein</fullName>
    </submittedName>
</protein>
<name>A0A8S5SUU5_9CAUD</name>
<reference evidence="1" key="1">
    <citation type="journal article" date="2021" name="Proc. Natl. Acad. Sci. U.S.A.">
        <title>A Catalog of Tens of Thousands of Viruses from Human Metagenomes Reveals Hidden Associations with Chronic Diseases.</title>
        <authorList>
            <person name="Tisza M.J."/>
            <person name="Buck C.B."/>
        </authorList>
    </citation>
    <scope>NUCLEOTIDE SEQUENCE</scope>
    <source>
        <strain evidence="1">CtqPo10</strain>
    </source>
</reference>
<sequence length="151" mass="17744">MKEILGNNLKQFFFVLDYPKEYGAICTYKSNRYEVWLMDDEIFDMISDISEEKFVKFAGEDAWWRSSNGSVLYSLDKGEVTINNQKMIGWIRKPWDEEISKDINYQSLSEYLCEFIGVSMPHNVVACAMDLAKFNHLTMGELFKKYEPVED</sequence>